<sequence>MHFRDYFAPILEICEVMIYGCETGKYDTSCSKTCSHCMNNETCDIDTGECDYNGCALPGFESPLCSECDGGYYGKRCMFQCGDCLDDKACNNINGTCPSGCMSGWQNTEKCEKPCDIGHYGINCQHVCGQCYKAEQCFYTNGSCSGGCMEGYRGDMCTESRDPDTLYVAVIAALVAIIVILIAVITVPVVVRNTCKKRETNSQINEVNMYDLPYEKPGKNPFKLFALEGLQRIFNTLHCINVTSMTIFDIKKHLLSRKDYFIQVWYVLKKQIVNPVLGISLVDNLQFCHG</sequence>
<dbReference type="InParanoid" id="K1RWM2"/>
<evidence type="ECO:0000313" key="2">
    <source>
        <dbReference type="EMBL" id="EKC39291.1"/>
    </source>
</evidence>
<keyword evidence="1" id="KW-0245">EGF-like domain</keyword>
<evidence type="ECO:0000256" key="1">
    <source>
        <dbReference type="ARBA" id="ARBA00022536"/>
    </source>
</evidence>
<dbReference type="HOGENOM" id="CLU_960587_0_0_1"/>
<gene>
    <name evidence="2" type="ORF">CGI_10024459</name>
</gene>
<dbReference type="PANTHER" id="PTHR24043:SF8">
    <property type="entry name" value="EGF-LIKE DOMAIN-CONTAINING PROTEIN"/>
    <property type="match status" value="1"/>
</dbReference>
<keyword evidence="2" id="KW-0418">Kinase</keyword>
<dbReference type="InterPro" id="IPR042635">
    <property type="entry name" value="MEGF10/SREC1/2-like"/>
</dbReference>
<organism evidence="2">
    <name type="scientific">Magallana gigas</name>
    <name type="common">Pacific oyster</name>
    <name type="synonym">Crassostrea gigas</name>
    <dbReference type="NCBI Taxonomy" id="29159"/>
    <lineage>
        <taxon>Eukaryota</taxon>
        <taxon>Metazoa</taxon>
        <taxon>Spiralia</taxon>
        <taxon>Lophotrochozoa</taxon>
        <taxon>Mollusca</taxon>
        <taxon>Bivalvia</taxon>
        <taxon>Autobranchia</taxon>
        <taxon>Pteriomorphia</taxon>
        <taxon>Ostreida</taxon>
        <taxon>Ostreoidea</taxon>
        <taxon>Ostreidae</taxon>
        <taxon>Magallana</taxon>
    </lineage>
</organism>
<dbReference type="AlphaFoldDB" id="K1RWM2"/>
<dbReference type="EMBL" id="JH816734">
    <property type="protein sequence ID" value="EKC39291.1"/>
    <property type="molecule type" value="Genomic_DNA"/>
</dbReference>
<keyword evidence="2" id="KW-0675">Receptor</keyword>
<keyword evidence="2" id="KW-0808">Transferase</keyword>
<proteinExistence type="predicted"/>
<reference evidence="2" key="1">
    <citation type="journal article" date="2012" name="Nature">
        <title>The oyster genome reveals stress adaptation and complexity of shell formation.</title>
        <authorList>
            <person name="Zhang G."/>
            <person name="Fang X."/>
            <person name="Guo X."/>
            <person name="Li L."/>
            <person name="Luo R."/>
            <person name="Xu F."/>
            <person name="Yang P."/>
            <person name="Zhang L."/>
            <person name="Wang X."/>
            <person name="Qi H."/>
            <person name="Xiong Z."/>
            <person name="Que H."/>
            <person name="Xie Y."/>
            <person name="Holland P.W."/>
            <person name="Paps J."/>
            <person name="Zhu Y."/>
            <person name="Wu F."/>
            <person name="Chen Y."/>
            <person name="Wang J."/>
            <person name="Peng C."/>
            <person name="Meng J."/>
            <person name="Yang L."/>
            <person name="Liu J."/>
            <person name="Wen B."/>
            <person name="Zhang N."/>
            <person name="Huang Z."/>
            <person name="Zhu Q."/>
            <person name="Feng Y."/>
            <person name="Mount A."/>
            <person name="Hedgecock D."/>
            <person name="Xu Z."/>
            <person name="Liu Y."/>
            <person name="Domazet-Loso T."/>
            <person name="Du Y."/>
            <person name="Sun X."/>
            <person name="Zhang S."/>
            <person name="Liu B."/>
            <person name="Cheng P."/>
            <person name="Jiang X."/>
            <person name="Li J."/>
            <person name="Fan D."/>
            <person name="Wang W."/>
            <person name="Fu W."/>
            <person name="Wang T."/>
            <person name="Wang B."/>
            <person name="Zhang J."/>
            <person name="Peng Z."/>
            <person name="Li Y."/>
            <person name="Li N."/>
            <person name="Wang J."/>
            <person name="Chen M."/>
            <person name="He Y."/>
            <person name="Tan F."/>
            <person name="Song X."/>
            <person name="Zheng Q."/>
            <person name="Huang R."/>
            <person name="Yang H."/>
            <person name="Du X."/>
            <person name="Chen L."/>
            <person name="Yang M."/>
            <person name="Gaffney P.M."/>
            <person name="Wang S."/>
            <person name="Luo L."/>
            <person name="She Z."/>
            <person name="Ming Y."/>
            <person name="Huang W."/>
            <person name="Zhang S."/>
            <person name="Huang B."/>
            <person name="Zhang Y."/>
            <person name="Qu T."/>
            <person name="Ni P."/>
            <person name="Miao G."/>
            <person name="Wang J."/>
            <person name="Wang Q."/>
            <person name="Steinberg C.E."/>
            <person name="Wang H."/>
            <person name="Li N."/>
            <person name="Qian L."/>
            <person name="Zhang G."/>
            <person name="Li Y."/>
            <person name="Yang H."/>
            <person name="Liu X."/>
            <person name="Wang J."/>
            <person name="Yin Y."/>
            <person name="Wang J."/>
        </authorList>
    </citation>
    <scope>NUCLEOTIDE SEQUENCE [LARGE SCALE GENOMIC DNA]</scope>
    <source>
        <strain evidence="2">05x7-T-G4-1.051#20</strain>
    </source>
</reference>
<dbReference type="GO" id="GO:0016301">
    <property type="term" value="F:kinase activity"/>
    <property type="evidence" value="ECO:0007669"/>
    <property type="project" value="UniProtKB-KW"/>
</dbReference>
<accession>K1RWM2</accession>
<protein>
    <submittedName>
        <fullName evidence="2">Tyrosine-protein kinase receptor Tie-1</fullName>
    </submittedName>
</protein>
<name>K1RWM2_MAGGI</name>
<dbReference type="Gene3D" id="2.170.300.10">
    <property type="entry name" value="Tie2 ligand-binding domain superfamily"/>
    <property type="match status" value="1"/>
</dbReference>
<dbReference type="GO" id="GO:0005044">
    <property type="term" value="F:scavenger receptor activity"/>
    <property type="evidence" value="ECO:0007669"/>
    <property type="project" value="InterPro"/>
</dbReference>
<dbReference type="PANTHER" id="PTHR24043">
    <property type="entry name" value="SCAVENGER RECEPTOR CLASS F"/>
    <property type="match status" value="1"/>
</dbReference>